<gene>
    <name evidence="2" type="ORF">OV287_30935</name>
</gene>
<feature type="region of interest" description="Disordered" evidence="1">
    <location>
        <begin position="84"/>
        <end position="106"/>
    </location>
</feature>
<name>A0ABT4AB47_9BACT</name>
<dbReference type="EMBL" id="JAPNKA010000001">
    <property type="protein sequence ID" value="MCY1078884.1"/>
    <property type="molecule type" value="Genomic_DNA"/>
</dbReference>
<evidence type="ECO:0000256" key="1">
    <source>
        <dbReference type="SAM" id="MobiDB-lite"/>
    </source>
</evidence>
<sequence length="106" mass="11809">MFLYVGMERLDKPKLLVLRDDEFEAVTEADMVRVRYVSADRVTGTNRNRRLTNEAGTALNTVSPYSADVAEGVLLPAATQRVSFQGRPPSSHRRAAVCTSPCRPER</sequence>
<reference evidence="2 3" key="1">
    <citation type="submission" date="2022-11" db="EMBL/GenBank/DDBJ databases">
        <title>Minimal conservation of predation-associated metabolite biosynthetic gene clusters underscores biosynthetic potential of Myxococcota including descriptions for ten novel species: Archangium lansinium sp. nov., Myxococcus landrumus sp. nov., Nannocystis bai.</title>
        <authorList>
            <person name="Ahearne A."/>
            <person name="Stevens C."/>
            <person name="Phillips K."/>
        </authorList>
    </citation>
    <scope>NUCLEOTIDE SEQUENCE [LARGE SCALE GENOMIC DNA]</scope>
    <source>
        <strain evidence="2 3">MIWBW</strain>
    </source>
</reference>
<organism evidence="2 3">
    <name type="scientific">Archangium lansingense</name>
    <dbReference type="NCBI Taxonomy" id="2995310"/>
    <lineage>
        <taxon>Bacteria</taxon>
        <taxon>Pseudomonadati</taxon>
        <taxon>Myxococcota</taxon>
        <taxon>Myxococcia</taxon>
        <taxon>Myxococcales</taxon>
        <taxon>Cystobacterineae</taxon>
        <taxon>Archangiaceae</taxon>
        <taxon>Archangium</taxon>
    </lineage>
</organism>
<evidence type="ECO:0000313" key="2">
    <source>
        <dbReference type="EMBL" id="MCY1078884.1"/>
    </source>
</evidence>
<proteinExistence type="predicted"/>
<protein>
    <submittedName>
        <fullName evidence="2">Uncharacterized protein</fullName>
    </submittedName>
</protein>
<accession>A0ABT4AB47</accession>
<evidence type="ECO:0000313" key="3">
    <source>
        <dbReference type="Proteomes" id="UP001207654"/>
    </source>
</evidence>
<dbReference type="RefSeq" id="WP_267537644.1">
    <property type="nucleotide sequence ID" value="NZ_JAPNKA010000001.1"/>
</dbReference>
<keyword evidence="3" id="KW-1185">Reference proteome</keyword>
<dbReference type="Proteomes" id="UP001207654">
    <property type="component" value="Unassembled WGS sequence"/>
</dbReference>
<comment type="caution">
    <text evidence="2">The sequence shown here is derived from an EMBL/GenBank/DDBJ whole genome shotgun (WGS) entry which is preliminary data.</text>
</comment>